<reference evidence="1 2" key="1">
    <citation type="submission" date="2019-12" db="EMBL/GenBank/DDBJ databases">
        <title>Nitratireductor arenosus sp. nov., Isolated from sea sand, Jeju island, South Korea.</title>
        <authorList>
            <person name="Kim W."/>
        </authorList>
    </citation>
    <scope>NUCLEOTIDE SEQUENCE [LARGE SCALE GENOMIC DNA]</scope>
    <source>
        <strain evidence="1 2">CAU 1489</strain>
    </source>
</reference>
<protein>
    <submittedName>
        <fullName evidence="1">Uncharacterized protein</fullName>
    </submittedName>
</protein>
<evidence type="ECO:0000313" key="1">
    <source>
        <dbReference type="EMBL" id="MVB00032.1"/>
    </source>
</evidence>
<dbReference type="EMBL" id="WPHG01000010">
    <property type="protein sequence ID" value="MVB00032.1"/>
    <property type="molecule type" value="Genomic_DNA"/>
</dbReference>
<dbReference type="AlphaFoldDB" id="A0A844QQE2"/>
<dbReference type="RefSeq" id="WP_156715841.1">
    <property type="nucleotide sequence ID" value="NZ_WPHG01000010.1"/>
</dbReference>
<accession>A0A844QQE2</accession>
<name>A0A844QQE2_9HYPH</name>
<proteinExistence type="predicted"/>
<evidence type="ECO:0000313" key="2">
    <source>
        <dbReference type="Proteomes" id="UP000463224"/>
    </source>
</evidence>
<comment type="caution">
    <text evidence="1">The sequence shown here is derived from an EMBL/GenBank/DDBJ whole genome shotgun (WGS) entry which is preliminary data.</text>
</comment>
<organism evidence="1 2">
    <name type="scientific">Nitratireductor arenosus</name>
    <dbReference type="NCBI Taxonomy" id="2682096"/>
    <lineage>
        <taxon>Bacteria</taxon>
        <taxon>Pseudomonadati</taxon>
        <taxon>Pseudomonadota</taxon>
        <taxon>Alphaproteobacteria</taxon>
        <taxon>Hyphomicrobiales</taxon>
        <taxon>Phyllobacteriaceae</taxon>
        <taxon>Nitratireductor</taxon>
    </lineage>
</organism>
<sequence length="101" mass="11349">MTATAIERATRAIRRKRQSPLCQLCDRTKNSGGSCECEDWARAAILSIRDVDDQTLPSGEIFSHFQTFDGSEDNIYIDVDRDEARVIWASTIDAILKGRKA</sequence>
<gene>
    <name evidence="1" type="ORF">GN330_22535</name>
</gene>
<dbReference type="Proteomes" id="UP000463224">
    <property type="component" value="Unassembled WGS sequence"/>
</dbReference>
<keyword evidence="2" id="KW-1185">Reference proteome</keyword>